<dbReference type="PIRSF" id="PIRSF037259">
    <property type="entry name" value="EcsB_ABC"/>
    <property type="match status" value="1"/>
</dbReference>
<feature type="transmembrane region" description="Helical" evidence="1">
    <location>
        <begin position="56"/>
        <end position="74"/>
    </location>
</feature>
<feature type="transmembrane region" description="Helical" evidence="1">
    <location>
        <begin position="345"/>
        <end position="362"/>
    </location>
</feature>
<sequence length="396" mass="45373">MEEIWKTRKERYQKQQLKYLRYVFNDNFVLALFFLFGGLAYAYADFLKVLPLASGHWIFKLTLALVLWSGLFLVKFASLLEKADVVFLSPLDYQMATYLNLAAKSSLPLALAGQFLVWICALPFIVTAVGFSYGQSLVFLFVTATLKILYHNFALQAHYYPKFQTVTYRWGLRILALAILISFVTFIPLGILLLFGLILVLALSKQQMTKHLFAWNYAVAIEAQRQMGLYRLYNLFTDVPMVKSSVKRRKYLDIFLRGQSPYAYLFVRGFARKEEYANLWLRLTMLTFVITLFIDNGWLAGLIAVLFYYMLALQLLPLSKRYDEIVFTHLYPLDTTVKKKDLTKLLQKVMALSAFIMALGVGLGSQSWAFGGGVLVVLILLNQGLLKHLIARKVGD</sequence>
<dbReference type="Pfam" id="PF05975">
    <property type="entry name" value="EcsB"/>
    <property type="match status" value="1"/>
</dbReference>
<dbReference type="InterPro" id="IPR010288">
    <property type="entry name" value="EcsB_ABC"/>
</dbReference>
<dbReference type="Proteomes" id="UP000051048">
    <property type="component" value="Unassembled WGS sequence"/>
</dbReference>
<protein>
    <submittedName>
        <fullName evidence="2">Protein ecsb</fullName>
    </submittedName>
</protein>
<keyword evidence="1" id="KW-0472">Membrane</keyword>
<feature type="transmembrane region" description="Helical" evidence="1">
    <location>
        <begin position="20"/>
        <end position="44"/>
    </location>
</feature>
<organism evidence="2 3">
    <name type="scientific">Ligilactobacillus equi DSM 15833 = JCM 10991</name>
    <dbReference type="NCBI Taxonomy" id="1423740"/>
    <lineage>
        <taxon>Bacteria</taxon>
        <taxon>Bacillati</taxon>
        <taxon>Bacillota</taxon>
        <taxon>Bacilli</taxon>
        <taxon>Lactobacillales</taxon>
        <taxon>Lactobacillaceae</taxon>
        <taxon>Ligilactobacillus</taxon>
    </lineage>
</organism>
<name>A0A0R1T6L4_9LACO</name>
<feature type="transmembrane region" description="Helical" evidence="1">
    <location>
        <begin position="137"/>
        <end position="154"/>
    </location>
</feature>
<dbReference type="RefSeq" id="WP_025020326.1">
    <property type="nucleotide sequence ID" value="NZ_AZFH01000181.1"/>
</dbReference>
<reference evidence="2 3" key="1">
    <citation type="journal article" date="2015" name="Genome Announc.">
        <title>Expanding the biotechnology potential of lactobacilli through comparative genomics of 213 strains and associated genera.</title>
        <authorList>
            <person name="Sun Z."/>
            <person name="Harris H.M."/>
            <person name="McCann A."/>
            <person name="Guo C."/>
            <person name="Argimon S."/>
            <person name="Zhang W."/>
            <person name="Yang X."/>
            <person name="Jeffery I.B."/>
            <person name="Cooney J.C."/>
            <person name="Kagawa T.F."/>
            <person name="Liu W."/>
            <person name="Song Y."/>
            <person name="Salvetti E."/>
            <person name="Wrobel A."/>
            <person name="Rasinkangas P."/>
            <person name="Parkhill J."/>
            <person name="Rea M.C."/>
            <person name="O'Sullivan O."/>
            <person name="Ritari J."/>
            <person name="Douillard F.P."/>
            <person name="Paul Ross R."/>
            <person name="Yang R."/>
            <person name="Briner A.E."/>
            <person name="Felis G.E."/>
            <person name="de Vos W.M."/>
            <person name="Barrangou R."/>
            <person name="Klaenhammer T.R."/>
            <person name="Caufield P.W."/>
            <person name="Cui Y."/>
            <person name="Zhang H."/>
            <person name="O'Toole P.W."/>
        </authorList>
    </citation>
    <scope>NUCLEOTIDE SEQUENCE [LARGE SCALE GENOMIC DNA]</scope>
    <source>
        <strain evidence="2 3">DSM 15833</strain>
    </source>
</reference>
<evidence type="ECO:0000313" key="2">
    <source>
        <dbReference type="EMBL" id="KRL77197.1"/>
    </source>
</evidence>
<dbReference type="GO" id="GO:0016020">
    <property type="term" value="C:membrane"/>
    <property type="evidence" value="ECO:0007669"/>
    <property type="project" value="InterPro"/>
</dbReference>
<proteinExistence type="predicted"/>
<keyword evidence="1" id="KW-1133">Transmembrane helix</keyword>
<accession>A0A0R1T6L4</accession>
<evidence type="ECO:0000256" key="1">
    <source>
        <dbReference type="SAM" id="Phobius"/>
    </source>
</evidence>
<keyword evidence="1" id="KW-0812">Transmembrane</keyword>
<evidence type="ECO:0000313" key="3">
    <source>
        <dbReference type="Proteomes" id="UP000051048"/>
    </source>
</evidence>
<dbReference type="EMBL" id="AZFH01000181">
    <property type="protein sequence ID" value="KRL77197.1"/>
    <property type="molecule type" value="Genomic_DNA"/>
</dbReference>
<feature type="transmembrane region" description="Helical" evidence="1">
    <location>
        <begin position="300"/>
        <end position="318"/>
    </location>
</feature>
<feature type="transmembrane region" description="Helical" evidence="1">
    <location>
        <begin position="368"/>
        <end position="386"/>
    </location>
</feature>
<comment type="caution">
    <text evidence="2">The sequence shown here is derived from an EMBL/GenBank/DDBJ whole genome shotgun (WGS) entry which is preliminary data.</text>
</comment>
<feature type="transmembrane region" description="Helical" evidence="1">
    <location>
        <begin position="109"/>
        <end position="130"/>
    </location>
</feature>
<dbReference type="STRING" id="1423740.FC36_GL001600"/>
<dbReference type="AlphaFoldDB" id="A0A0R1T6L4"/>
<gene>
    <name evidence="2" type="ORF">FC36_GL001600</name>
</gene>
<feature type="transmembrane region" description="Helical" evidence="1">
    <location>
        <begin position="174"/>
        <end position="203"/>
    </location>
</feature>
<dbReference type="PATRIC" id="fig|1423740.3.peg.1728"/>
<dbReference type="OrthoDB" id="2447941at2"/>